<gene>
    <name evidence="1" type="ORF">AVEN_200790_1</name>
</gene>
<dbReference type="Proteomes" id="UP000499080">
    <property type="component" value="Unassembled WGS sequence"/>
</dbReference>
<proteinExistence type="predicted"/>
<sequence length="94" mass="11186">MVNRQRVHGPPVDGLPSQWFKSLVDLHWVLAIRMKSKALKRKKGRKEYTSWQQQSTKKFSSYFRLHLFRFIIAIATTQKNCSCNKFYKLVTSYC</sequence>
<reference evidence="1 2" key="1">
    <citation type="journal article" date="2019" name="Sci. Rep.">
        <title>Orb-weaving spider Araneus ventricosus genome elucidates the spidroin gene catalogue.</title>
        <authorList>
            <person name="Kono N."/>
            <person name="Nakamura H."/>
            <person name="Ohtoshi R."/>
            <person name="Moran D.A.P."/>
            <person name="Shinohara A."/>
            <person name="Yoshida Y."/>
            <person name="Fujiwara M."/>
            <person name="Mori M."/>
            <person name="Tomita M."/>
            <person name="Arakawa K."/>
        </authorList>
    </citation>
    <scope>NUCLEOTIDE SEQUENCE [LARGE SCALE GENOMIC DNA]</scope>
</reference>
<comment type="caution">
    <text evidence="1">The sequence shown here is derived from an EMBL/GenBank/DDBJ whole genome shotgun (WGS) entry which is preliminary data.</text>
</comment>
<keyword evidence="2" id="KW-1185">Reference proteome</keyword>
<evidence type="ECO:0000313" key="2">
    <source>
        <dbReference type="Proteomes" id="UP000499080"/>
    </source>
</evidence>
<dbReference type="AlphaFoldDB" id="A0A4Y2DWI4"/>
<accession>A0A4Y2DWI4</accession>
<dbReference type="EMBL" id="BGPR01000453">
    <property type="protein sequence ID" value="GBM21111.1"/>
    <property type="molecule type" value="Genomic_DNA"/>
</dbReference>
<evidence type="ECO:0000313" key="1">
    <source>
        <dbReference type="EMBL" id="GBM21111.1"/>
    </source>
</evidence>
<organism evidence="1 2">
    <name type="scientific">Araneus ventricosus</name>
    <name type="common">Orbweaver spider</name>
    <name type="synonym">Epeira ventricosa</name>
    <dbReference type="NCBI Taxonomy" id="182803"/>
    <lineage>
        <taxon>Eukaryota</taxon>
        <taxon>Metazoa</taxon>
        <taxon>Ecdysozoa</taxon>
        <taxon>Arthropoda</taxon>
        <taxon>Chelicerata</taxon>
        <taxon>Arachnida</taxon>
        <taxon>Araneae</taxon>
        <taxon>Araneomorphae</taxon>
        <taxon>Entelegynae</taxon>
        <taxon>Araneoidea</taxon>
        <taxon>Araneidae</taxon>
        <taxon>Araneus</taxon>
    </lineage>
</organism>
<name>A0A4Y2DWI4_ARAVE</name>
<protein>
    <submittedName>
        <fullName evidence="1">Uncharacterized protein</fullName>
    </submittedName>
</protein>